<evidence type="ECO:0000313" key="1">
    <source>
        <dbReference type="EMBL" id="WYV99715.1"/>
    </source>
</evidence>
<keyword evidence="2" id="KW-1185">Reference proteome</keyword>
<dbReference type="Proteomes" id="UP001449595">
    <property type="component" value="Segment"/>
</dbReference>
<organism evidence="1 2">
    <name type="scientific">Pseudomonas phage vB_PpuM-Roomu-2</name>
    <dbReference type="NCBI Taxonomy" id="3132621"/>
    <lineage>
        <taxon>Viruses</taxon>
        <taxon>Duplodnaviria</taxon>
        <taxon>Heunggongvirae</taxon>
        <taxon>Uroviricota</taxon>
        <taxon>Caudoviricetes</taxon>
        <taxon>Vandenendeviridae</taxon>
        <taxon>Gorskivirinae</taxon>
        <taxon>Tartuvirus</taxon>
        <taxon>Tartuvirus roomu2</taxon>
    </lineage>
</organism>
<gene>
    <name evidence="1" type="ORF">Roomu2_00035</name>
</gene>
<name>A0AAX4MY74_9CAUD</name>
<evidence type="ECO:0000313" key="2">
    <source>
        <dbReference type="Proteomes" id="UP001449595"/>
    </source>
</evidence>
<proteinExistence type="predicted"/>
<accession>A0AAX4MY74</accession>
<sequence length="71" mass="7933">MYNAPQPAYDLIHKAFVDAGNDSPKDFLIDCLFLMLPNHIRCLGSSSSWENEEVKTYIYTVAKGVTDGSAY</sequence>
<dbReference type="EMBL" id="PP496417">
    <property type="protein sequence ID" value="WYV99715.1"/>
    <property type="molecule type" value="Genomic_DNA"/>
</dbReference>
<protein>
    <submittedName>
        <fullName evidence="1">Uncharacterized protein</fullName>
    </submittedName>
</protein>
<reference evidence="1 2" key="1">
    <citation type="submission" date="2024-03" db="EMBL/GenBank/DDBJ databases">
        <title>Isolation and characterization of a phage collection against Pseudomonas putida.</title>
        <authorList>
            <person name="Brauer A."/>
            <person name="Rosendahl S."/>
            <person name="Kangsep A."/>
            <person name="Rikberg R."/>
            <person name="Lewanczyk A.C."/>
            <person name="Horak R."/>
            <person name="Tamman H."/>
        </authorList>
    </citation>
    <scope>NUCLEOTIDE SEQUENCE [LARGE SCALE GENOMIC DNA]</scope>
</reference>